<name>A0ACD1A8A7_9FIRM</name>
<gene>
    <name evidence="1" type="ORF">FRZ06_03905</name>
</gene>
<evidence type="ECO:0000313" key="2">
    <source>
        <dbReference type="Proteomes" id="UP000594014"/>
    </source>
</evidence>
<reference evidence="1" key="1">
    <citation type="submission" date="2019-08" db="EMBL/GenBank/DDBJ databases">
        <title>Genome sequence of Clostridiales bacterium MT110.</title>
        <authorList>
            <person name="Cao J."/>
        </authorList>
    </citation>
    <scope>NUCLEOTIDE SEQUENCE</scope>
    <source>
        <strain evidence="1">MT110</strain>
    </source>
</reference>
<dbReference type="Proteomes" id="UP000594014">
    <property type="component" value="Chromosome"/>
</dbReference>
<keyword evidence="2" id="KW-1185">Reference proteome</keyword>
<protein>
    <submittedName>
        <fullName evidence="1">tRNA threonylcarbamoyladenosine dehydratase</fullName>
    </submittedName>
</protein>
<proteinExistence type="predicted"/>
<sequence length="252" mass="27930">MKNIYERTQMLLGADMLRKIQSKKVIVFGMGGVGSYAAEALIRAGIRNITMVDDDIVEPSDLNRMVAALRSTIGRKKIDVMEERLWDINPDVTVTKLDQRLDASSLAGFPLEDYDYIIDAIDELPEKILLIQAAVKARTSLISVMNTGNRFDPVKLRIGDIRKASVCTMAKNIRKELAGLGIKQQKVLFSIEEPHREEINEDEPGVSSSISFVPSAAGILVAAEAVKDLIFTVPGDKLLFGIKKPAERFRVE</sequence>
<accession>A0ACD1A8A7</accession>
<organism evidence="1 2">
    <name type="scientific">Anoxybacterium hadale</name>
    <dbReference type="NCBI Taxonomy" id="3408580"/>
    <lineage>
        <taxon>Bacteria</taxon>
        <taxon>Bacillati</taxon>
        <taxon>Bacillota</taxon>
        <taxon>Clostridia</taxon>
        <taxon>Peptostreptococcales</taxon>
        <taxon>Anaerovoracaceae</taxon>
        <taxon>Anoxybacterium</taxon>
    </lineage>
</organism>
<evidence type="ECO:0000313" key="1">
    <source>
        <dbReference type="EMBL" id="QOX62547.1"/>
    </source>
</evidence>
<dbReference type="EMBL" id="CP042469">
    <property type="protein sequence ID" value="QOX62547.1"/>
    <property type="molecule type" value="Genomic_DNA"/>
</dbReference>